<sequence>MSRQRKQRPSIGSAPWSRGGAANGHEEQELRFTSIIWWILRQTKKMDKKSFIGGAQLAGALPAKGAMLWQSGRRP</sequence>
<evidence type="ECO:0000313" key="2">
    <source>
        <dbReference type="EMBL" id="KAA1122250.1"/>
    </source>
</evidence>
<feature type="region of interest" description="Disordered" evidence="1">
    <location>
        <begin position="1"/>
        <end position="25"/>
    </location>
</feature>
<dbReference type="AlphaFoldDB" id="A0A5B0R9G3"/>
<evidence type="ECO:0000256" key="1">
    <source>
        <dbReference type="SAM" id="MobiDB-lite"/>
    </source>
</evidence>
<proteinExistence type="predicted"/>
<gene>
    <name evidence="2" type="ORF">PGTUg99_035397</name>
</gene>
<accession>A0A5B0R9G3</accession>
<evidence type="ECO:0000313" key="3">
    <source>
        <dbReference type="Proteomes" id="UP000325313"/>
    </source>
</evidence>
<dbReference type="Proteomes" id="UP000325313">
    <property type="component" value="Unassembled WGS sequence"/>
</dbReference>
<comment type="caution">
    <text evidence="2">The sequence shown here is derived from an EMBL/GenBank/DDBJ whole genome shotgun (WGS) entry which is preliminary data.</text>
</comment>
<reference evidence="2 3" key="1">
    <citation type="submission" date="2019-05" db="EMBL/GenBank/DDBJ databases">
        <title>Emergence of the Ug99 lineage of the wheat stem rust pathogen through somatic hybridization.</title>
        <authorList>
            <person name="Li F."/>
            <person name="Upadhyaya N.M."/>
            <person name="Sperschneider J."/>
            <person name="Matny O."/>
            <person name="Nguyen-Phuc H."/>
            <person name="Mago R."/>
            <person name="Raley C."/>
            <person name="Miller M.E."/>
            <person name="Silverstein K.A.T."/>
            <person name="Henningsen E."/>
            <person name="Hirsch C.D."/>
            <person name="Visser B."/>
            <person name="Pretorius Z.A."/>
            <person name="Steffenson B.J."/>
            <person name="Schwessinger B."/>
            <person name="Dodds P.N."/>
            <person name="Figueroa M."/>
        </authorList>
    </citation>
    <scope>NUCLEOTIDE SEQUENCE [LARGE SCALE GENOMIC DNA]</scope>
    <source>
        <strain evidence="2 3">Ug99</strain>
    </source>
</reference>
<organism evidence="2 3">
    <name type="scientific">Puccinia graminis f. sp. tritici</name>
    <dbReference type="NCBI Taxonomy" id="56615"/>
    <lineage>
        <taxon>Eukaryota</taxon>
        <taxon>Fungi</taxon>
        <taxon>Dikarya</taxon>
        <taxon>Basidiomycota</taxon>
        <taxon>Pucciniomycotina</taxon>
        <taxon>Pucciniomycetes</taxon>
        <taxon>Pucciniales</taxon>
        <taxon>Pucciniaceae</taxon>
        <taxon>Puccinia</taxon>
    </lineage>
</organism>
<name>A0A5B0R9G3_PUCGR</name>
<protein>
    <submittedName>
        <fullName evidence="2">Uncharacterized protein</fullName>
    </submittedName>
</protein>
<dbReference type="EMBL" id="VDEP01000236">
    <property type="protein sequence ID" value="KAA1122250.1"/>
    <property type="molecule type" value="Genomic_DNA"/>
</dbReference>